<dbReference type="PROSITE" id="PS50011">
    <property type="entry name" value="PROTEIN_KINASE_DOM"/>
    <property type="match status" value="1"/>
</dbReference>
<name>A0AA37H0I6_9PEZI</name>
<reference evidence="5 6" key="1">
    <citation type="submission" date="2021-07" db="EMBL/GenBank/DDBJ databases">
        <title>Genome data of Colletotrichum spaethianum.</title>
        <authorList>
            <person name="Utami Y.D."/>
            <person name="Hiruma K."/>
        </authorList>
    </citation>
    <scope>NUCLEOTIDE SEQUENCE [LARGE SCALE GENOMIC DNA]</scope>
    <source>
        <strain evidence="5 6">MAFF 242679</strain>
    </source>
</reference>
<dbReference type="InterPro" id="IPR000719">
    <property type="entry name" value="Prot_kinase_dom"/>
</dbReference>
<dbReference type="GO" id="GO:0005524">
    <property type="term" value="F:ATP binding"/>
    <property type="evidence" value="ECO:0007669"/>
    <property type="project" value="UniProtKB-KW"/>
</dbReference>
<evidence type="ECO:0000256" key="1">
    <source>
        <dbReference type="ARBA" id="ARBA00022527"/>
    </source>
</evidence>
<dbReference type="GO" id="GO:0004674">
    <property type="term" value="F:protein serine/threonine kinase activity"/>
    <property type="evidence" value="ECO:0007669"/>
    <property type="project" value="UniProtKB-KW"/>
</dbReference>
<dbReference type="PANTHER" id="PTHR24055">
    <property type="entry name" value="MITOGEN-ACTIVATED PROTEIN KINASE"/>
    <property type="match status" value="1"/>
</dbReference>
<gene>
    <name evidence="5" type="ORF">ColLi_13127</name>
</gene>
<keyword evidence="1" id="KW-0723">Serine/threonine-protein kinase</keyword>
<protein>
    <submittedName>
        <fullName evidence="5">Serine/threonine-protein kinase PLK4</fullName>
    </submittedName>
</protein>
<comment type="caution">
    <text evidence="5">The sequence shown here is derived from an EMBL/GenBank/DDBJ whole genome shotgun (WGS) entry which is preliminary data.</text>
</comment>
<dbReference type="InterPro" id="IPR050117">
    <property type="entry name" value="MAPK"/>
</dbReference>
<keyword evidence="5" id="KW-0418">Kinase</keyword>
<evidence type="ECO:0000313" key="5">
    <source>
        <dbReference type="EMBL" id="GJC90289.1"/>
    </source>
</evidence>
<dbReference type="SMART" id="SM00220">
    <property type="entry name" value="S_TKc"/>
    <property type="match status" value="1"/>
</dbReference>
<dbReference type="SUPFAM" id="SSF56112">
    <property type="entry name" value="Protein kinase-like (PK-like)"/>
    <property type="match status" value="1"/>
</dbReference>
<dbReference type="EMBL" id="BPPX01000051">
    <property type="protein sequence ID" value="GJC90289.1"/>
    <property type="molecule type" value="Genomic_DNA"/>
</dbReference>
<organism evidence="5 6">
    <name type="scientific">Colletotrichum liriopes</name>
    <dbReference type="NCBI Taxonomy" id="708192"/>
    <lineage>
        <taxon>Eukaryota</taxon>
        <taxon>Fungi</taxon>
        <taxon>Dikarya</taxon>
        <taxon>Ascomycota</taxon>
        <taxon>Pezizomycotina</taxon>
        <taxon>Sordariomycetes</taxon>
        <taxon>Hypocreomycetidae</taxon>
        <taxon>Glomerellales</taxon>
        <taxon>Glomerellaceae</taxon>
        <taxon>Colletotrichum</taxon>
        <taxon>Colletotrichum spaethianum species complex</taxon>
    </lineage>
</organism>
<keyword evidence="3" id="KW-0067">ATP-binding</keyword>
<sequence>MKFLSILRHPNIISLKAFDGRLFAIYVEPLPLSLHRGIESPFDTEDATTILRDTSAALKYLASKGIVHNDIKPANIAYSPQRGAVVLDFGLAMSTDEKTLPGGTPWYVPPDLITEGRRGLPGDIWALGITMLYVLKKIKLPEKTEKAWVIRNVLDRRGKDQKQMIEFLDRIRDIKEKLRRDVTVERIVYEMLDWDVSNRVTAEQIQQTSI</sequence>
<keyword evidence="6" id="KW-1185">Reference proteome</keyword>
<keyword evidence="5" id="KW-0808">Transferase</keyword>
<keyword evidence="2" id="KW-0547">Nucleotide-binding</keyword>
<evidence type="ECO:0000256" key="2">
    <source>
        <dbReference type="ARBA" id="ARBA00022741"/>
    </source>
</evidence>
<evidence type="ECO:0000256" key="3">
    <source>
        <dbReference type="ARBA" id="ARBA00022840"/>
    </source>
</evidence>
<dbReference type="Pfam" id="PF00069">
    <property type="entry name" value="Pkinase"/>
    <property type="match status" value="1"/>
</dbReference>
<feature type="domain" description="Protein kinase" evidence="4">
    <location>
        <begin position="1"/>
        <end position="210"/>
    </location>
</feature>
<dbReference type="InterPro" id="IPR011009">
    <property type="entry name" value="Kinase-like_dom_sf"/>
</dbReference>
<evidence type="ECO:0000259" key="4">
    <source>
        <dbReference type="PROSITE" id="PS50011"/>
    </source>
</evidence>
<dbReference type="AlphaFoldDB" id="A0AA37H0I6"/>
<proteinExistence type="predicted"/>
<evidence type="ECO:0000313" key="6">
    <source>
        <dbReference type="Proteomes" id="UP001055172"/>
    </source>
</evidence>
<dbReference type="Proteomes" id="UP001055172">
    <property type="component" value="Unassembled WGS sequence"/>
</dbReference>
<accession>A0AA37H0I6</accession>
<dbReference type="Gene3D" id="1.10.510.10">
    <property type="entry name" value="Transferase(Phosphotransferase) domain 1"/>
    <property type="match status" value="1"/>
</dbReference>